<name>A0AAN8EYQ9_TRICO</name>
<sequence>MLASPLRIFRCSICIENGFEAPRQDLSLLIEHIAKHYQFYLYECQQCKARFATPFIANFHIKEGRCKRRTNALRLDDKKGLIAVNINDVEFSSFCILQNAITTCTQGMLLEQTAAIVKNQEKNDFETSKAS</sequence>
<feature type="non-terminal residue" evidence="1">
    <location>
        <position position="131"/>
    </location>
</feature>
<gene>
    <name evidence="1" type="ORF">GCK32_000311</name>
</gene>
<dbReference type="EMBL" id="WIXE01021108">
    <property type="protein sequence ID" value="KAK5968707.1"/>
    <property type="molecule type" value="Genomic_DNA"/>
</dbReference>
<accession>A0AAN8EYQ9</accession>
<proteinExistence type="predicted"/>
<evidence type="ECO:0000313" key="2">
    <source>
        <dbReference type="Proteomes" id="UP001331761"/>
    </source>
</evidence>
<keyword evidence="2" id="KW-1185">Reference proteome</keyword>
<comment type="caution">
    <text evidence="1">The sequence shown here is derived from an EMBL/GenBank/DDBJ whole genome shotgun (WGS) entry which is preliminary data.</text>
</comment>
<reference evidence="1 2" key="1">
    <citation type="submission" date="2019-10" db="EMBL/GenBank/DDBJ databases">
        <title>Assembly and Annotation for the nematode Trichostrongylus colubriformis.</title>
        <authorList>
            <person name="Martin J."/>
        </authorList>
    </citation>
    <scope>NUCLEOTIDE SEQUENCE [LARGE SCALE GENOMIC DNA]</scope>
    <source>
        <strain evidence="1">G859</strain>
        <tissue evidence="1">Whole worm</tissue>
    </source>
</reference>
<dbReference type="AlphaFoldDB" id="A0AAN8EYQ9"/>
<protein>
    <submittedName>
        <fullName evidence="1">Uncharacterized protein</fullName>
    </submittedName>
</protein>
<dbReference type="Proteomes" id="UP001331761">
    <property type="component" value="Unassembled WGS sequence"/>
</dbReference>
<evidence type="ECO:0000313" key="1">
    <source>
        <dbReference type="EMBL" id="KAK5968707.1"/>
    </source>
</evidence>
<organism evidence="1 2">
    <name type="scientific">Trichostrongylus colubriformis</name>
    <name type="common">Black scour worm</name>
    <dbReference type="NCBI Taxonomy" id="6319"/>
    <lineage>
        <taxon>Eukaryota</taxon>
        <taxon>Metazoa</taxon>
        <taxon>Ecdysozoa</taxon>
        <taxon>Nematoda</taxon>
        <taxon>Chromadorea</taxon>
        <taxon>Rhabditida</taxon>
        <taxon>Rhabditina</taxon>
        <taxon>Rhabditomorpha</taxon>
        <taxon>Strongyloidea</taxon>
        <taxon>Trichostrongylidae</taxon>
        <taxon>Trichostrongylus</taxon>
    </lineage>
</organism>